<keyword evidence="2" id="KW-0255">Endonuclease</keyword>
<name>A0A6M3K7A0_9ZZZZ</name>
<keyword evidence="2" id="KW-0540">Nuclease</keyword>
<dbReference type="SUPFAM" id="SSF54060">
    <property type="entry name" value="His-Me finger endonucleases"/>
    <property type="match status" value="1"/>
</dbReference>
<evidence type="ECO:0000313" key="2">
    <source>
        <dbReference type="EMBL" id="QJA77662.1"/>
    </source>
</evidence>
<dbReference type="InterPro" id="IPR003615">
    <property type="entry name" value="HNH_nuc"/>
</dbReference>
<dbReference type="InterPro" id="IPR044925">
    <property type="entry name" value="His-Me_finger_sf"/>
</dbReference>
<evidence type="ECO:0000313" key="3">
    <source>
        <dbReference type="EMBL" id="QJA93264.1"/>
    </source>
</evidence>
<evidence type="ECO:0000259" key="1">
    <source>
        <dbReference type="Pfam" id="PF13392"/>
    </source>
</evidence>
<sequence>MCNGSAYHDLRPVKGKADSLEREAGALKGSDKKMCWPGTKEGALDLPVGELVKRYEAGETTTELGDVFGVSFNTVRSRLIAVGTVLRRPGKRRGWHKRGGPLWIQNGYLCTMDRQKKNCLVHRARWESFHGSIPANYVIHHRDGNRLNNEIHNLGCRPNGEHVRMHWHEKRGEAWVSYHHR</sequence>
<proteinExistence type="predicted"/>
<dbReference type="GO" id="GO:0004519">
    <property type="term" value="F:endonuclease activity"/>
    <property type="evidence" value="ECO:0007669"/>
    <property type="project" value="UniProtKB-KW"/>
</dbReference>
<dbReference type="Pfam" id="PF13392">
    <property type="entry name" value="HNH_3"/>
    <property type="match status" value="1"/>
</dbReference>
<organism evidence="2">
    <name type="scientific">viral metagenome</name>
    <dbReference type="NCBI Taxonomy" id="1070528"/>
    <lineage>
        <taxon>unclassified sequences</taxon>
        <taxon>metagenomes</taxon>
        <taxon>organismal metagenomes</taxon>
    </lineage>
</organism>
<dbReference type="Gene3D" id="3.90.75.20">
    <property type="match status" value="1"/>
</dbReference>
<protein>
    <submittedName>
        <fullName evidence="2">Putative homing endonuclease</fullName>
    </submittedName>
</protein>
<dbReference type="EMBL" id="MT142295">
    <property type="protein sequence ID" value="QJA77662.1"/>
    <property type="molecule type" value="Genomic_DNA"/>
</dbReference>
<keyword evidence="2" id="KW-0378">Hydrolase</keyword>
<accession>A0A6M3K7A0</accession>
<gene>
    <name evidence="2" type="ORF">MM415A01250_0006</name>
    <name evidence="3" type="ORF">MM415B04291_0010</name>
</gene>
<dbReference type="AlphaFoldDB" id="A0A6M3K7A0"/>
<dbReference type="EMBL" id="MT143135">
    <property type="protein sequence ID" value="QJA93264.1"/>
    <property type="molecule type" value="Genomic_DNA"/>
</dbReference>
<feature type="domain" description="HNH nuclease" evidence="1">
    <location>
        <begin position="120"/>
        <end position="164"/>
    </location>
</feature>
<reference evidence="2" key="1">
    <citation type="submission" date="2020-03" db="EMBL/GenBank/DDBJ databases">
        <title>The deep terrestrial virosphere.</title>
        <authorList>
            <person name="Holmfeldt K."/>
            <person name="Nilsson E."/>
            <person name="Simone D."/>
            <person name="Lopez-Fernandez M."/>
            <person name="Wu X."/>
            <person name="de Brujin I."/>
            <person name="Lundin D."/>
            <person name="Andersson A."/>
            <person name="Bertilsson S."/>
            <person name="Dopson M."/>
        </authorList>
    </citation>
    <scope>NUCLEOTIDE SEQUENCE</scope>
    <source>
        <strain evidence="2">MM415A01250</strain>
        <strain evidence="3">MM415B04291</strain>
    </source>
</reference>